<dbReference type="RefSeq" id="WP_380800813.1">
    <property type="nucleotide sequence ID" value="NZ_JBHUIV010000010.1"/>
</dbReference>
<keyword evidence="1" id="KW-1133">Transmembrane helix</keyword>
<comment type="caution">
    <text evidence="2">The sequence shown here is derived from an EMBL/GenBank/DDBJ whole genome shotgun (WGS) entry which is preliminary data.</text>
</comment>
<keyword evidence="1" id="KW-0472">Membrane</keyword>
<dbReference type="EMBL" id="JBHUIV010000010">
    <property type="protein sequence ID" value="MFD2200932.1"/>
    <property type="molecule type" value="Genomic_DNA"/>
</dbReference>
<feature type="transmembrane region" description="Helical" evidence="1">
    <location>
        <begin position="34"/>
        <end position="55"/>
    </location>
</feature>
<accession>A0ABW5B479</accession>
<keyword evidence="3" id="KW-1185">Reference proteome</keyword>
<reference evidence="3" key="1">
    <citation type="journal article" date="2019" name="Int. J. Syst. Evol. Microbiol.">
        <title>The Global Catalogue of Microorganisms (GCM) 10K type strain sequencing project: providing services to taxonomists for standard genome sequencing and annotation.</title>
        <authorList>
            <consortium name="The Broad Institute Genomics Platform"/>
            <consortium name="The Broad Institute Genome Sequencing Center for Infectious Disease"/>
            <person name="Wu L."/>
            <person name="Ma J."/>
        </authorList>
    </citation>
    <scope>NUCLEOTIDE SEQUENCE [LARGE SCALE GENOMIC DNA]</scope>
    <source>
        <strain evidence="3">KCTC 19812</strain>
    </source>
</reference>
<protein>
    <submittedName>
        <fullName evidence="2">Uncharacterized protein</fullName>
    </submittedName>
</protein>
<evidence type="ECO:0000256" key="1">
    <source>
        <dbReference type="SAM" id="Phobius"/>
    </source>
</evidence>
<proteinExistence type="predicted"/>
<sequence length="94" mass="10800">MKNKRLPLLLIIVILLLLAPLIFMQFTEEVKWSFMDFVKMGALLLGLALLVELIFRKIQRIQHRIILVAMVLILFFLIWAELAVGIFGTSFAGN</sequence>
<evidence type="ECO:0000313" key="3">
    <source>
        <dbReference type="Proteomes" id="UP001597414"/>
    </source>
</evidence>
<dbReference type="Proteomes" id="UP001597414">
    <property type="component" value="Unassembled WGS sequence"/>
</dbReference>
<evidence type="ECO:0000313" key="2">
    <source>
        <dbReference type="EMBL" id="MFD2200932.1"/>
    </source>
</evidence>
<gene>
    <name evidence="2" type="ORF">ACFSKV_05090</name>
</gene>
<name>A0ABW5B479_9BACT</name>
<keyword evidence="1" id="KW-0812">Transmembrane</keyword>
<feature type="transmembrane region" description="Helical" evidence="1">
    <location>
        <begin position="67"/>
        <end position="92"/>
    </location>
</feature>
<organism evidence="2 3">
    <name type="scientific">Shivajiella indica</name>
    <dbReference type="NCBI Taxonomy" id="872115"/>
    <lineage>
        <taxon>Bacteria</taxon>
        <taxon>Pseudomonadati</taxon>
        <taxon>Bacteroidota</taxon>
        <taxon>Cytophagia</taxon>
        <taxon>Cytophagales</taxon>
        <taxon>Cyclobacteriaceae</taxon>
        <taxon>Shivajiella</taxon>
    </lineage>
</organism>